<keyword evidence="1" id="KW-0472">Membrane</keyword>
<reference evidence="3" key="1">
    <citation type="journal article" date="2019" name="Int. J. Syst. Evol. Microbiol.">
        <title>The Global Catalogue of Microorganisms (GCM) 10K type strain sequencing project: providing services to taxonomists for standard genome sequencing and annotation.</title>
        <authorList>
            <consortium name="The Broad Institute Genomics Platform"/>
            <consortium name="The Broad Institute Genome Sequencing Center for Infectious Disease"/>
            <person name="Wu L."/>
            <person name="Ma J."/>
        </authorList>
    </citation>
    <scope>NUCLEOTIDE SEQUENCE [LARGE SCALE GENOMIC DNA]</scope>
    <source>
        <strain evidence="3">WYCCWR 12678</strain>
    </source>
</reference>
<keyword evidence="1" id="KW-1133">Transmembrane helix</keyword>
<keyword evidence="3" id="KW-1185">Reference proteome</keyword>
<dbReference type="RefSeq" id="WP_380028363.1">
    <property type="nucleotide sequence ID" value="NZ_JBHSHC010000140.1"/>
</dbReference>
<name>A0ABV9Q6A2_9BACL</name>
<evidence type="ECO:0000313" key="2">
    <source>
        <dbReference type="EMBL" id="MFC4769626.1"/>
    </source>
</evidence>
<keyword evidence="1" id="KW-0812">Transmembrane</keyword>
<organism evidence="2 3">
    <name type="scientific">Effusibacillus consociatus</name>
    <dbReference type="NCBI Taxonomy" id="1117041"/>
    <lineage>
        <taxon>Bacteria</taxon>
        <taxon>Bacillati</taxon>
        <taxon>Bacillota</taxon>
        <taxon>Bacilli</taxon>
        <taxon>Bacillales</taxon>
        <taxon>Alicyclobacillaceae</taxon>
        <taxon>Effusibacillus</taxon>
    </lineage>
</organism>
<accession>A0ABV9Q6A2</accession>
<dbReference type="EMBL" id="JBHSHC010000140">
    <property type="protein sequence ID" value="MFC4769626.1"/>
    <property type="molecule type" value="Genomic_DNA"/>
</dbReference>
<evidence type="ECO:0000313" key="3">
    <source>
        <dbReference type="Proteomes" id="UP001596002"/>
    </source>
</evidence>
<protein>
    <submittedName>
        <fullName evidence="2">Tripartite tricarboxylate transporter TctB family protein</fullName>
    </submittedName>
</protein>
<feature type="transmembrane region" description="Helical" evidence="1">
    <location>
        <begin position="55"/>
        <end position="77"/>
    </location>
</feature>
<sequence>MNEKNANEKEHKEQERLHKQFTPMEEEYHAAYPDVKAPGSTAFLRGLLGRYGKGFLVAALIGAAVAVFFWIVFTMLLY</sequence>
<dbReference type="Proteomes" id="UP001596002">
    <property type="component" value="Unassembled WGS sequence"/>
</dbReference>
<gene>
    <name evidence="2" type="ORF">ACFO8Q_20065</name>
</gene>
<evidence type="ECO:0000256" key="1">
    <source>
        <dbReference type="SAM" id="Phobius"/>
    </source>
</evidence>
<comment type="caution">
    <text evidence="2">The sequence shown here is derived from an EMBL/GenBank/DDBJ whole genome shotgun (WGS) entry which is preliminary data.</text>
</comment>
<proteinExistence type="predicted"/>